<keyword evidence="2" id="KW-1185">Reference proteome</keyword>
<dbReference type="OrthoDB" id="1633470at2"/>
<evidence type="ECO:0000313" key="1">
    <source>
        <dbReference type="EMBL" id="PKR79047.1"/>
    </source>
</evidence>
<gene>
    <name evidence="1" type="ORF">CEY16_04660</name>
</gene>
<organism evidence="1 2">
    <name type="scientific">Halalkalibacillus sediminis</name>
    <dbReference type="NCBI Taxonomy" id="2018042"/>
    <lineage>
        <taxon>Bacteria</taxon>
        <taxon>Bacillati</taxon>
        <taxon>Bacillota</taxon>
        <taxon>Bacilli</taxon>
        <taxon>Bacillales</taxon>
        <taxon>Bacillaceae</taxon>
        <taxon>Halalkalibacillus</taxon>
    </lineage>
</organism>
<dbReference type="Pfam" id="PF07454">
    <property type="entry name" value="SpoIIP"/>
    <property type="match status" value="1"/>
</dbReference>
<dbReference type="RefSeq" id="WP_101330791.1">
    <property type="nucleotide sequence ID" value="NZ_PJNH01000001.1"/>
</dbReference>
<dbReference type="Proteomes" id="UP000243524">
    <property type="component" value="Unassembled WGS sequence"/>
</dbReference>
<dbReference type="SUPFAM" id="SSF53187">
    <property type="entry name" value="Zn-dependent exopeptidases"/>
    <property type="match status" value="1"/>
</dbReference>
<proteinExistence type="predicted"/>
<dbReference type="EMBL" id="PJNH01000001">
    <property type="protein sequence ID" value="PKR79047.1"/>
    <property type="molecule type" value="Genomic_DNA"/>
</dbReference>
<reference evidence="1 2" key="1">
    <citation type="submission" date="2017-06" db="EMBL/GenBank/DDBJ databases">
        <title>the draft geome sequence of Illustriluteabacillus marina B3227.</title>
        <authorList>
            <person name="He R.-H."/>
            <person name="Du Z.-J."/>
        </authorList>
    </citation>
    <scope>NUCLEOTIDE SEQUENCE [LARGE SCALE GENOMIC DNA]</scope>
    <source>
        <strain evidence="1 2">B3227</strain>
    </source>
</reference>
<sequence>MKPRLKINMGQLNKWKKHPFLIFQVLFLALLLLTPLFSFKPFHEASSNIWNHWFNEVDGESFSLFMTLDQPVFAGMVDHDDDVLSVTDIALPLLTNLPYRDVRLLFGQELPNFPRSNSQIVVAGSGTNYLTTSIESAPPEDLFEEGNEKTEGTNKTPYSEEAIFIYTTHNREGFLPHLPEGTKPNESFHTTENVMKLSKYLKNEFESYGIPSYADQTDYYHRLQQEGLAYHQSYEISRPVVQEVQSQNEEVTYYIDIHRDAQPRNITTTEIDGQSVGKLMFVIGGEHENYEKNMEFSVDLHNALQEKYPGLSRGVEVKKGSSTNGVFNQDISGRAILVEVGGFENSFDELNRSLDILAETFSELYFEKHEAEKQ</sequence>
<protein>
    <submittedName>
        <fullName evidence="1">Stage II sporulation protein P</fullName>
    </submittedName>
</protein>
<evidence type="ECO:0000313" key="2">
    <source>
        <dbReference type="Proteomes" id="UP000243524"/>
    </source>
</evidence>
<dbReference type="InterPro" id="IPR010897">
    <property type="entry name" value="Spore_II_P"/>
</dbReference>
<comment type="caution">
    <text evidence="1">The sequence shown here is derived from an EMBL/GenBank/DDBJ whole genome shotgun (WGS) entry which is preliminary data.</text>
</comment>
<dbReference type="AlphaFoldDB" id="A0A2I0QXI3"/>
<accession>A0A2I0QXI3</accession>
<dbReference type="NCBIfam" id="TIGR02867">
    <property type="entry name" value="spore_II_P"/>
    <property type="match status" value="1"/>
</dbReference>
<name>A0A2I0QXI3_9BACI</name>